<dbReference type="Proteomes" id="UP000295328">
    <property type="component" value="Unassembled WGS sequence"/>
</dbReference>
<evidence type="ECO:0000313" key="4">
    <source>
        <dbReference type="Proteomes" id="UP000295328"/>
    </source>
</evidence>
<dbReference type="EMBL" id="SCWE01000008">
    <property type="protein sequence ID" value="TDM00999.1"/>
    <property type="molecule type" value="Genomic_DNA"/>
</dbReference>
<dbReference type="Pfam" id="PF04394">
    <property type="entry name" value="DUF536"/>
    <property type="match status" value="1"/>
</dbReference>
<feature type="compositionally biased region" description="Basic and acidic residues" evidence="1">
    <location>
        <begin position="170"/>
        <end position="189"/>
    </location>
</feature>
<proteinExistence type="predicted"/>
<evidence type="ECO:0000313" key="3">
    <source>
        <dbReference type="EMBL" id="TDM00999.1"/>
    </source>
</evidence>
<accession>A0A4R6BHT2</accession>
<gene>
    <name evidence="3" type="ORF">ERX37_11005</name>
</gene>
<evidence type="ECO:0000259" key="2">
    <source>
        <dbReference type="Pfam" id="PF04394"/>
    </source>
</evidence>
<dbReference type="InterPro" id="IPR007489">
    <property type="entry name" value="RocS-like_C"/>
</dbReference>
<keyword evidence="4" id="KW-1185">Reference proteome</keyword>
<protein>
    <submittedName>
        <fullName evidence="3">DUF536 domain-containing protein</fullName>
    </submittedName>
</protein>
<reference evidence="3 4" key="1">
    <citation type="submission" date="2019-01" db="EMBL/GenBank/DDBJ databases">
        <title>Draft genome sequences of the type strains of six Macrococcus species.</title>
        <authorList>
            <person name="Mazhar S."/>
            <person name="Altermann E."/>
            <person name="Hill C."/>
            <person name="Mcauliffe O."/>
        </authorList>
    </citation>
    <scope>NUCLEOTIDE SEQUENCE [LARGE SCALE GENOMIC DNA]</scope>
    <source>
        <strain evidence="3 4">CCM4809</strain>
    </source>
</reference>
<feature type="region of interest" description="Disordered" evidence="1">
    <location>
        <begin position="166"/>
        <end position="189"/>
    </location>
</feature>
<dbReference type="AlphaFoldDB" id="A0A4R6BHT2"/>
<dbReference type="OrthoDB" id="2417476at2"/>
<feature type="domain" description="Regulator of chromosome segregation-like C-terminal" evidence="2">
    <location>
        <begin position="120"/>
        <end position="142"/>
    </location>
</feature>
<comment type="caution">
    <text evidence="3">The sequence shown here is derived from an EMBL/GenBank/DDBJ whole genome shotgun (WGS) entry which is preliminary data.</text>
</comment>
<evidence type="ECO:0000256" key="1">
    <source>
        <dbReference type="SAM" id="MobiDB-lite"/>
    </source>
</evidence>
<sequence>MKRKRSVKMVYSLKELSEKLSVTKMTVLNHAKRLDIELEKVDNALIITNEQALKIGESINNQKPIDEKLNLETIFDVIDQDIENNDNQEEIKERELQSDIVNLLKQQLEDKEKQISFLESQMNVKDNQINKLNETLDNQQKLLHNQQSLALQSNDKIEKLETKLQGLTSDSRHSKDVSKGHFQENKNLNDNKVNDFYKDLKEDKSKNSTGFFSKLFGK</sequence>
<organism evidence="3 4">
    <name type="scientific">Macrococcus hajekii</name>
    <dbReference type="NCBI Taxonomy" id="198482"/>
    <lineage>
        <taxon>Bacteria</taxon>
        <taxon>Bacillati</taxon>
        <taxon>Bacillota</taxon>
        <taxon>Bacilli</taxon>
        <taxon>Bacillales</taxon>
        <taxon>Staphylococcaceae</taxon>
        <taxon>Macrococcus</taxon>
    </lineage>
</organism>
<name>A0A4R6BHT2_9STAP</name>